<protein>
    <recommendedName>
        <fullName evidence="4">Double zinc ribbon</fullName>
    </recommendedName>
</protein>
<sequence>MCWVCNPSCGKCKPPIQIVKCPACGAHNLVSIKNCKKCRATLPEQIRQPAIMCHYSGLKCVNPCGRHQDTPKDGMAKLCNRNTPPSSSNNNAADEMVVPKNSMNLRQEK</sequence>
<name>A0ABZ3IS47_9FIRM</name>
<reference evidence="2" key="1">
    <citation type="submission" date="2024-05" db="EMBL/GenBank/DDBJ databases">
        <title>Isolation and characterization of Sporomusa carbonis sp. nov., a carboxydotrophic hydrogenogen in the genus of Sporomusa isolated from a charcoal burning pile.</title>
        <authorList>
            <person name="Boeer T."/>
            <person name="Rosenbaum F."/>
            <person name="Eysell L."/>
            <person name="Mueller V."/>
            <person name="Daniel R."/>
            <person name="Poehlein A."/>
        </authorList>
    </citation>
    <scope>NUCLEOTIDE SEQUENCE [LARGE SCALE GENOMIC DNA]</scope>
    <source>
        <strain evidence="2">DSM 10669</strain>
    </source>
</reference>
<evidence type="ECO:0000313" key="3">
    <source>
        <dbReference type="Proteomes" id="UP000216752"/>
    </source>
</evidence>
<accession>A0ABZ3IS47</accession>
<evidence type="ECO:0008006" key="4">
    <source>
        <dbReference type="Google" id="ProtNLM"/>
    </source>
</evidence>
<feature type="region of interest" description="Disordered" evidence="1">
    <location>
        <begin position="79"/>
        <end position="109"/>
    </location>
</feature>
<dbReference type="Proteomes" id="UP000216752">
    <property type="component" value="Chromosome"/>
</dbReference>
<gene>
    <name evidence="2" type="ORF">SPSIL_047520</name>
</gene>
<evidence type="ECO:0000256" key="1">
    <source>
        <dbReference type="SAM" id="MobiDB-lite"/>
    </source>
</evidence>
<dbReference type="RefSeq" id="WP_094606915.1">
    <property type="nucleotide sequence ID" value="NZ_CP155573.1"/>
</dbReference>
<organism evidence="2 3">
    <name type="scientific">Sporomusa silvacetica DSM 10669</name>
    <dbReference type="NCBI Taxonomy" id="1123289"/>
    <lineage>
        <taxon>Bacteria</taxon>
        <taxon>Bacillati</taxon>
        <taxon>Bacillota</taxon>
        <taxon>Negativicutes</taxon>
        <taxon>Selenomonadales</taxon>
        <taxon>Sporomusaceae</taxon>
        <taxon>Sporomusa</taxon>
    </lineage>
</organism>
<proteinExistence type="predicted"/>
<evidence type="ECO:0000313" key="2">
    <source>
        <dbReference type="EMBL" id="XFO68529.1"/>
    </source>
</evidence>
<dbReference type="EMBL" id="CP155573">
    <property type="protein sequence ID" value="XFO68529.1"/>
    <property type="molecule type" value="Genomic_DNA"/>
</dbReference>
<keyword evidence="3" id="KW-1185">Reference proteome</keyword>